<dbReference type="PANTHER" id="PTHR42788">
    <property type="entry name" value="TAURINE IMPORT ATP-BINDING PROTEIN-RELATED"/>
    <property type="match status" value="1"/>
</dbReference>
<organism evidence="7 8">
    <name type="scientific">Bradyrhizobium erythrophlei</name>
    <dbReference type="NCBI Taxonomy" id="1437360"/>
    <lineage>
        <taxon>Bacteria</taxon>
        <taxon>Pseudomonadati</taxon>
        <taxon>Pseudomonadota</taxon>
        <taxon>Alphaproteobacteria</taxon>
        <taxon>Hyphomicrobiales</taxon>
        <taxon>Nitrobacteraceae</taxon>
        <taxon>Bradyrhizobium</taxon>
    </lineage>
</organism>
<dbReference type="RefSeq" id="WP_072822562.1">
    <property type="nucleotide sequence ID" value="NZ_LT670849.1"/>
</dbReference>
<feature type="domain" description="ABC transporter" evidence="6">
    <location>
        <begin position="6"/>
        <end position="240"/>
    </location>
</feature>
<dbReference type="InterPro" id="IPR050166">
    <property type="entry name" value="ABC_transporter_ATP-bind"/>
</dbReference>
<dbReference type="EMBL" id="LT670849">
    <property type="protein sequence ID" value="SHN83195.1"/>
    <property type="molecule type" value="Genomic_DNA"/>
</dbReference>
<dbReference type="Proteomes" id="UP000184096">
    <property type="component" value="Chromosome I"/>
</dbReference>
<keyword evidence="4 7" id="KW-0067">ATP-binding</keyword>
<evidence type="ECO:0000256" key="4">
    <source>
        <dbReference type="ARBA" id="ARBA00022840"/>
    </source>
</evidence>
<keyword evidence="2" id="KW-0813">Transport</keyword>
<evidence type="ECO:0000256" key="1">
    <source>
        <dbReference type="ARBA" id="ARBA00005417"/>
    </source>
</evidence>
<evidence type="ECO:0000313" key="7">
    <source>
        <dbReference type="EMBL" id="SHN83195.1"/>
    </source>
</evidence>
<dbReference type="PROSITE" id="PS50893">
    <property type="entry name" value="ABC_TRANSPORTER_2"/>
    <property type="match status" value="1"/>
</dbReference>
<dbReference type="GO" id="GO:0005524">
    <property type="term" value="F:ATP binding"/>
    <property type="evidence" value="ECO:0007669"/>
    <property type="project" value="UniProtKB-KW"/>
</dbReference>
<keyword evidence="8" id="KW-1185">Reference proteome</keyword>
<evidence type="ECO:0000259" key="6">
    <source>
        <dbReference type="PROSITE" id="PS50893"/>
    </source>
</evidence>
<evidence type="ECO:0000256" key="3">
    <source>
        <dbReference type="ARBA" id="ARBA00022741"/>
    </source>
</evidence>
<dbReference type="InterPro" id="IPR003439">
    <property type="entry name" value="ABC_transporter-like_ATP-bd"/>
</dbReference>
<dbReference type="AlphaFoldDB" id="A0A1M7UJW4"/>
<protein>
    <submittedName>
        <fullName evidence="7">Nitrate/nitrite transport system ATP-binding protein</fullName>
    </submittedName>
</protein>
<dbReference type="CDD" id="cd03293">
    <property type="entry name" value="ABC_NrtD_SsuB_transporters"/>
    <property type="match status" value="1"/>
</dbReference>
<name>A0A1M7UJW4_9BRAD</name>
<dbReference type="PROSITE" id="PS00211">
    <property type="entry name" value="ABC_TRANSPORTER_1"/>
    <property type="match status" value="1"/>
</dbReference>
<dbReference type="PANTHER" id="PTHR42788:SF13">
    <property type="entry name" value="ALIPHATIC SULFONATES IMPORT ATP-BINDING PROTEIN SSUB"/>
    <property type="match status" value="1"/>
</dbReference>
<evidence type="ECO:0000256" key="5">
    <source>
        <dbReference type="ARBA" id="ARBA00024722"/>
    </source>
</evidence>
<dbReference type="Gene3D" id="3.40.50.300">
    <property type="entry name" value="P-loop containing nucleotide triphosphate hydrolases"/>
    <property type="match status" value="1"/>
</dbReference>
<accession>A0A1M7UJW4</accession>
<evidence type="ECO:0000256" key="2">
    <source>
        <dbReference type="ARBA" id="ARBA00022448"/>
    </source>
</evidence>
<dbReference type="InterPro" id="IPR003593">
    <property type="entry name" value="AAA+_ATPase"/>
</dbReference>
<keyword evidence="3" id="KW-0547">Nucleotide-binding</keyword>
<dbReference type="Pfam" id="PF00005">
    <property type="entry name" value="ABC_tran"/>
    <property type="match status" value="1"/>
</dbReference>
<sequence length="305" mass="33173">MTDKFISIEAIAKRYPGAAGGEVAVFENLWLSVPRGEFACVIGHSGCGKTTVLNILAGLDTPSEGVVIVDGEAIQGTSLDRAVIFQSHALLPWRTVLGNVAYAVTSKWRDWDRAKVKAHAQKFIDLVGLTGAEHKRPSELSGGMKQRVGIARALSITPKIMLMDEPFSALDALTRGTLQDEVRRICLETGQTAFMITHDVDEAIYLADRIFLMTNGPGAVLAEIVENPLPKDRGRIDLHRHPYYYALRNHIVDFLVSRSKSFAAETPDHDPRHVPVVKIGKPELAIAAVSGGPSDVQKSWTGTSG</sequence>
<comment type="function">
    <text evidence="5">Involved in beta-(1--&gt;2)glucan export. Transmembrane domains (TMD) form a pore in the inner membrane and the ATP-binding domain (NBD) is responsible for energy generation.</text>
</comment>
<comment type="similarity">
    <text evidence="1">Belongs to the ABC transporter superfamily.</text>
</comment>
<dbReference type="GO" id="GO:0016887">
    <property type="term" value="F:ATP hydrolysis activity"/>
    <property type="evidence" value="ECO:0007669"/>
    <property type="project" value="InterPro"/>
</dbReference>
<dbReference type="InterPro" id="IPR017871">
    <property type="entry name" value="ABC_transporter-like_CS"/>
</dbReference>
<dbReference type="InterPro" id="IPR027417">
    <property type="entry name" value="P-loop_NTPase"/>
</dbReference>
<dbReference type="SUPFAM" id="SSF52540">
    <property type="entry name" value="P-loop containing nucleoside triphosphate hydrolases"/>
    <property type="match status" value="1"/>
</dbReference>
<evidence type="ECO:0000313" key="8">
    <source>
        <dbReference type="Proteomes" id="UP000184096"/>
    </source>
</evidence>
<reference evidence="8" key="1">
    <citation type="submission" date="2016-11" db="EMBL/GenBank/DDBJ databases">
        <authorList>
            <person name="Varghese N."/>
            <person name="Submissions S."/>
        </authorList>
    </citation>
    <scope>NUCLEOTIDE SEQUENCE [LARGE SCALE GENOMIC DNA]</scope>
    <source>
        <strain evidence="8">GAS401</strain>
    </source>
</reference>
<gene>
    <name evidence="7" type="ORF">SAMN05444170_5429</name>
</gene>
<dbReference type="OrthoDB" id="9807242at2"/>
<dbReference type="SMART" id="SM00382">
    <property type="entry name" value="AAA"/>
    <property type="match status" value="1"/>
</dbReference>
<proteinExistence type="inferred from homology"/>